<evidence type="ECO:0000313" key="10">
    <source>
        <dbReference type="EMBL" id="MDQ0567818.1"/>
    </source>
</evidence>
<dbReference type="InterPro" id="IPR014001">
    <property type="entry name" value="Helicase_ATP-bd"/>
</dbReference>
<dbReference type="Pfam" id="PF00271">
    <property type="entry name" value="Helicase_C"/>
    <property type="match status" value="1"/>
</dbReference>
<dbReference type="CDD" id="cd18787">
    <property type="entry name" value="SF2_C_DEAD"/>
    <property type="match status" value="1"/>
</dbReference>
<protein>
    <submittedName>
        <fullName evidence="10">ATP-dependent RNA helicase CshB</fullName>
        <ecNumber evidence="10">3.6.4.13</ecNumber>
    </submittedName>
</protein>
<dbReference type="Proteomes" id="UP001236620">
    <property type="component" value="Unassembled WGS sequence"/>
</dbReference>
<accession>A0ABU0NEG8</accession>
<dbReference type="SUPFAM" id="SSF52540">
    <property type="entry name" value="P-loop containing nucleoside triphosphate hydrolases"/>
    <property type="match status" value="1"/>
</dbReference>
<evidence type="ECO:0000259" key="8">
    <source>
        <dbReference type="PROSITE" id="PS51194"/>
    </source>
</evidence>
<dbReference type="InterPro" id="IPR050547">
    <property type="entry name" value="DEAD_box_RNA_helicases"/>
</dbReference>
<dbReference type="PANTHER" id="PTHR47963:SF1">
    <property type="entry name" value="DEAD-BOX ATP-DEPENDENT RNA HELICASE CSHB"/>
    <property type="match status" value="1"/>
</dbReference>
<evidence type="ECO:0000256" key="5">
    <source>
        <dbReference type="PROSITE-ProRule" id="PRU00552"/>
    </source>
</evidence>
<feature type="domain" description="DEAD-box RNA helicase Q" evidence="9">
    <location>
        <begin position="1"/>
        <end position="29"/>
    </location>
</feature>
<dbReference type="CDD" id="cd00268">
    <property type="entry name" value="DEADc"/>
    <property type="match status" value="1"/>
</dbReference>
<dbReference type="SMART" id="SM00487">
    <property type="entry name" value="DEXDc"/>
    <property type="match status" value="1"/>
</dbReference>
<dbReference type="SMART" id="SM00490">
    <property type="entry name" value="HELICc"/>
    <property type="match status" value="1"/>
</dbReference>
<feature type="domain" description="Helicase C-terminal" evidence="8">
    <location>
        <begin position="235"/>
        <end position="391"/>
    </location>
</feature>
<dbReference type="Pfam" id="PF00270">
    <property type="entry name" value="DEAD"/>
    <property type="match status" value="1"/>
</dbReference>
<reference evidence="10" key="1">
    <citation type="submission" date="2023-07" db="EMBL/GenBank/DDBJ databases">
        <title>Genomic Encyclopedia of Type Strains, Phase IV (KMG-IV): sequencing the most valuable type-strain genomes for metagenomic binning, comparative biology and taxonomic classification.</title>
        <authorList>
            <person name="Goeker M."/>
        </authorList>
    </citation>
    <scope>NUCLEOTIDE SEQUENCE [LARGE SCALE GENOMIC DNA]</scope>
    <source>
        <strain evidence="10">DSM 22019</strain>
    </source>
</reference>
<feature type="compositionally biased region" description="Basic residues" evidence="6">
    <location>
        <begin position="407"/>
        <end position="420"/>
    </location>
</feature>
<evidence type="ECO:0000313" key="11">
    <source>
        <dbReference type="Proteomes" id="UP001236620"/>
    </source>
</evidence>
<dbReference type="InterPro" id="IPR011545">
    <property type="entry name" value="DEAD/DEAH_box_helicase_dom"/>
</dbReference>
<dbReference type="PROSITE" id="PS51195">
    <property type="entry name" value="Q_MOTIF"/>
    <property type="match status" value="1"/>
</dbReference>
<dbReference type="RefSeq" id="WP_307444817.1">
    <property type="nucleotide sequence ID" value="NZ_JAUSWP010000003.1"/>
</dbReference>
<dbReference type="GO" id="GO:0016787">
    <property type="term" value="F:hydrolase activity"/>
    <property type="evidence" value="ECO:0007669"/>
    <property type="project" value="UniProtKB-KW"/>
</dbReference>
<evidence type="ECO:0000256" key="3">
    <source>
        <dbReference type="ARBA" id="ARBA00022806"/>
    </source>
</evidence>
<dbReference type="EMBL" id="JAUSWP010000003">
    <property type="protein sequence ID" value="MDQ0567818.1"/>
    <property type="molecule type" value="Genomic_DNA"/>
</dbReference>
<dbReference type="InterPro" id="IPR001650">
    <property type="entry name" value="Helicase_C-like"/>
</dbReference>
<feature type="short sequence motif" description="Q motif" evidence="5">
    <location>
        <begin position="1"/>
        <end position="29"/>
    </location>
</feature>
<keyword evidence="11" id="KW-1185">Reference proteome</keyword>
<feature type="domain" description="Helicase ATP-binding" evidence="7">
    <location>
        <begin position="32"/>
        <end position="208"/>
    </location>
</feature>
<keyword evidence="4" id="KW-0067">ATP-binding</keyword>
<name>A0ABU0NEG8_9MOLU</name>
<dbReference type="PROSITE" id="PS51194">
    <property type="entry name" value="HELICASE_CTER"/>
    <property type="match status" value="1"/>
</dbReference>
<feature type="region of interest" description="Disordered" evidence="6">
    <location>
        <begin position="407"/>
        <end position="427"/>
    </location>
</feature>
<keyword evidence="3 10" id="KW-0347">Helicase</keyword>
<dbReference type="InterPro" id="IPR014014">
    <property type="entry name" value="RNA_helicase_DEAD_Q_motif"/>
</dbReference>
<gene>
    <name evidence="10" type="ORF">J2Z63_000463</name>
</gene>
<evidence type="ECO:0000256" key="2">
    <source>
        <dbReference type="ARBA" id="ARBA00022801"/>
    </source>
</evidence>
<evidence type="ECO:0000256" key="4">
    <source>
        <dbReference type="ARBA" id="ARBA00022840"/>
    </source>
</evidence>
<dbReference type="Gene3D" id="3.40.50.300">
    <property type="entry name" value="P-loop containing nucleotide triphosphate hydrolases"/>
    <property type="match status" value="2"/>
</dbReference>
<organism evidence="10 11">
    <name type="scientific">Mycoplasma yeatsii</name>
    <dbReference type="NCBI Taxonomy" id="51365"/>
    <lineage>
        <taxon>Bacteria</taxon>
        <taxon>Bacillati</taxon>
        <taxon>Mycoplasmatota</taxon>
        <taxon>Mollicutes</taxon>
        <taxon>Mycoplasmataceae</taxon>
        <taxon>Mycoplasma</taxon>
    </lineage>
</organism>
<dbReference type="GO" id="GO:0003724">
    <property type="term" value="F:RNA helicase activity"/>
    <property type="evidence" value="ECO:0007669"/>
    <property type="project" value="UniProtKB-EC"/>
</dbReference>
<evidence type="ECO:0000256" key="6">
    <source>
        <dbReference type="SAM" id="MobiDB-lite"/>
    </source>
</evidence>
<sequence>MKFTDFGFKKYINDTLEQIEFIYPTSIQQKVIPLFKKYQNVIALAHTGTGKTHSFLLPILNNLDLTVSREKSYVQAVIVTPTRELAKQIYENVRVFSKNNPDLSCSMFIGGDDINKSIEQLEKVQPQIVVGTPTRLKELYDQNKLRLTTAKYVVIDECDMIFDLGFIEDVDYLMSKINNNPTIGIFSATISEQLKIFAKKYVQNASFIDDSNNKLSSNNVKHILIDTKNRETEESLTKIINSINPFLCLIFVNQKEEVKNIVNILRKNNITRVGEIHGDLQPRTRMSMLKKIKNHEYNYVVATDVASRGVDIEGVSHVISIDLPKDLSYYIHRSGRTGRNKLTGISYVIFNAKNKDKIDELTKKGIEFEIQKLIDNQLVDITVRKQVKKTTYKELDPESKKIISKYQNKKVKPGYRKKRKQELEKIKSKIRRKHIKESIEKIKKEKYKKRRQELFD</sequence>
<comment type="caution">
    <text evidence="10">The sequence shown here is derived from an EMBL/GenBank/DDBJ whole genome shotgun (WGS) entry which is preliminary data.</text>
</comment>
<proteinExistence type="predicted"/>
<keyword evidence="1" id="KW-0547">Nucleotide-binding</keyword>
<dbReference type="InterPro" id="IPR027417">
    <property type="entry name" value="P-loop_NTPase"/>
</dbReference>
<evidence type="ECO:0000259" key="9">
    <source>
        <dbReference type="PROSITE" id="PS51195"/>
    </source>
</evidence>
<dbReference type="EC" id="3.6.4.13" evidence="10"/>
<keyword evidence="2 10" id="KW-0378">Hydrolase</keyword>
<dbReference type="PROSITE" id="PS51192">
    <property type="entry name" value="HELICASE_ATP_BIND_1"/>
    <property type="match status" value="1"/>
</dbReference>
<evidence type="ECO:0000259" key="7">
    <source>
        <dbReference type="PROSITE" id="PS51192"/>
    </source>
</evidence>
<dbReference type="PANTHER" id="PTHR47963">
    <property type="entry name" value="DEAD-BOX ATP-DEPENDENT RNA HELICASE 47, MITOCHONDRIAL"/>
    <property type="match status" value="1"/>
</dbReference>
<dbReference type="InterPro" id="IPR044742">
    <property type="entry name" value="DEAD/DEAH_RhlB"/>
</dbReference>
<evidence type="ECO:0000256" key="1">
    <source>
        <dbReference type="ARBA" id="ARBA00022741"/>
    </source>
</evidence>